<dbReference type="NCBIfam" id="TIGR03355">
    <property type="entry name" value="VI_chp_2"/>
    <property type="match status" value="1"/>
</dbReference>
<evidence type="ECO:0000313" key="4">
    <source>
        <dbReference type="EMBL" id="MDO9712943.1"/>
    </source>
</evidence>
<dbReference type="Proteomes" id="UP001243009">
    <property type="component" value="Unassembled WGS sequence"/>
</dbReference>
<dbReference type="InterPro" id="IPR010269">
    <property type="entry name" value="T6SS_TssC-like"/>
</dbReference>
<name>A0ABT9EAE3_9PROT</name>
<sequence length="637" mass="67789">MADALLLSSPAPATATPLRDAVLAGRFFGSDRAAEAARLAGVLAPRPHRAAAGARPGPAGPEAPHDPGEPMRRALDRAEAACQAWSDPEAAACLAAEPAAVRAALEQAVAALGRAVAAIAAAVAGLADRIGPERAAEIAAAAGVLRGELDRAGSLVERLLAAMARRRALDAWLGPERAARLAAEPRALRGALDRDIAALDRLIGRQLDAVLHHPRLRQMEGRWRGLCWLLHGIEQGRRVKLRLLPITWAELCRDFERAAEFDASTLFRLIYEEEFGKPGGEPYGLLVVDHAVRHRPAPEAPADDVAALASLASVGAAAFAPVVAAAHPALLEAADWQALEMVRDIAAPLRDADHARWRGLAGRADLRFLAVALPDLLARPPWRADPARSDGFRYEESAPGAAQRVWMPPGYAFAACAARAFARHGWPADVRGAETDRVGGGLVAGLPHEDWPSAPAGAWDRPSVALLLTDEQERALLEHGLMPVCALPYARELVFGAVRSLQAPARHGGPAAAAADANARLSVQVNAMLCASRFAHVLKVMGREMTGAFATAEEIEARLQSWLQGYVNANMNAAGDLRARFPLTEGRVQVRERPGRPGAFGCIIHLKPHYQLDDVAASFTLQTEFTGPGRGSEEGRR</sequence>
<comment type="caution">
    <text evidence="4">The sequence shown here is derived from an EMBL/GenBank/DDBJ whole genome shotgun (WGS) entry which is preliminary data.</text>
</comment>
<dbReference type="InterPro" id="IPR044031">
    <property type="entry name" value="TssC1_N"/>
</dbReference>
<organism evidence="4 5">
    <name type="scientific">Paracraurococcus lichenis</name>
    <dbReference type="NCBI Taxonomy" id="3064888"/>
    <lineage>
        <taxon>Bacteria</taxon>
        <taxon>Pseudomonadati</taxon>
        <taxon>Pseudomonadota</taxon>
        <taxon>Alphaproteobacteria</taxon>
        <taxon>Acetobacterales</taxon>
        <taxon>Roseomonadaceae</taxon>
        <taxon>Paracraurococcus</taxon>
    </lineage>
</organism>
<evidence type="ECO:0000259" key="2">
    <source>
        <dbReference type="Pfam" id="PF05943"/>
    </source>
</evidence>
<dbReference type="PANTHER" id="PTHR35565:SF3">
    <property type="entry name" value="TYPE VI SECRETION SYSTEM SHEATH PROTEIN TSSC1"/>
    <property type="match status" value="1"/>
</dbReference>
<evidence type="ECO:0000313" key="5">
    <source>
        <dbReference type="Proteomes" id="UP001243009"/>
    </source>
</evidence>
<evidence type="ECO:0000256" key="1">
    <source>
        <dbReference type="SAM" id="MobiDB-lite"/>
    </source>
</evidence>
<evidence type="ECO:0000259" key="3">
    <source>
        <dbReference type="Pfam" id="PF18945"/>
    </source>
</evidence>
<feature type="region of interest" description="Disordered" evidence="1">
    <location>
        <begin position="47"/>
        <end position="69"/>
    </location>
</feature>
<gene>
    <name evidence="4" type="primary">tssC</name>
    <name evidence="4" type="ORF">Q7A36_31735</name>
</gene>
<dbReference type="RefSeq" id="WP_305107804.1">
    <property type="nucleotide sequence ID" value="NZ_JAUTWS010000064.1"/>
</dbReference>
<feature type="compositionally biased region" description="Low complexity" evidence="1">
    <location>
        <begin position="47"/>
        <end position="62"/>
    </location>
</feature>
<keyword evidence="5" id="KW-1185">Reference proteome</keyword>
<feature type="domain" description="TssC1 C-terminal" evidence="3">
    <location>
        <begin position="515"/>
        <end position="624"/>
    </location>
</feature>
<dbReference type="Pfam" id="PF05943">
    <property type="entry name" value="VipB"/>
    <property type="match status" value="1"/>
</dbReference>
<protein>
    <submittedName>
        <fullName evidence="4">Type VI secretion system contractile sheath large subunit</fullName>
    </submittedName>
</protein>
<feature type="domain" description="TssC1 N-terminal" evidence="2">
    <location>
        <begin position="193"/>
        <end position="502"/>
    </location>
</feature>
<dbReference type="InterPro" id="IPR044032">
    <property type="entry name" value="TssC1_C"/>
</dbReference>
<proteinExistence type="predicted"/>
<reference evidence="4 5" key="1">
    <citation type="submission" date="2023-08" db="EMBL/GenBank/DDBJ databases">
        <title>The draft genome sequence of Paracraurococcus sp. LOR1-02.</title>
        <authorList>
            <person name="Kingkaew E."/>
            <person name="Tanasupawat S."/>
        </authorList>
    </citation>
    <scope>NUCLEOTIDE SEQUENCE [LARGE SCALE GENOMIC DNA]</scope>
    <source>
        <strain evidence="4 5">LOR1-02</strain>
    </source>
</reference>
<dbReference type="EMBL" id="JAUTWS010000064">
    <property type="protein sequence ID" value="MDO9712943.1"/>
    <property type="molecule type" value="Genomic_DNA"/>
</dbReference>
<accession>A0ABT9EAE3</accession>
<dbReference type="PANTHER" id="PTHR35565">
    <property type="entry name" value="CYTOPLASMIC PROTEIN-RELATED"/>
    <property type="match status" value="1"/>
</dbReference>
<dbReference type="Pfam" id="PF18945">
    <property type="entry name" value="VipB_2"/>
    <property type="match status" value="1"/>
</dbReference>